<proteinExistence type="predicted"/>
<accession>A0ABN9B5F2</accession>
<protein>
    <submittedName>
        <fullName evidence="1">Uncharacterized protein</fullName>
    </submittedName>
</protein>
<dbReference type="EMBL" id="CATNWA010002465">
    <property type="protein sequence ID" value="CAI9542915.1"/>
    <property type="molecule type" value="Genomic_DNA"/>
</dbReference>
<evidence type="ECO:0000313" key="1">
    <source>
        <dbReference type="EMBL" id="CAI9542915.1"/>
    </source>
</evidence>
<sequence length="43" mass="5227">MYWFVLYDLQNVLGTCGLKKLVTFLTWYKEFQMLWRPTLVAPL</sequence>
<evidence type="ECO:0000313" key="2">
    <source>
        <dbReference type="Proteomes" id="UP001162483"/>
    </source>
</evidence>
<gene>
    <name evidence="1" type="ORF">SPARVUS_LOCUS2181134</name>
</gene>
<organism evidence="1 2">
    <name type="scientific">Staurois parvus</name>
    <dbReference type="NCBI Taxonomy" id="386267"/>
    <lineage>
        <taxon>Eukaryota</taxon>
        <taxon>Metazoa</taxon>
        <taxon>Chordata</taxon>
        <taxon>Craniata</taxon>
        <taxon>Vertebrata</taxon>
        <taxon>Euteleostomi</taxon>
        <taxon>Amphibia</taxon>
        <taxon>Batrachia</taxon>
        <taxon>Anura</taxon>
        <taxon>Neobatrachia</taxon>
        <taxon>Ranoidea</taxon>
        <taxon>Ranidae</taxon>
        <taxon>Staurois</taxon>
    </lineage>
</organism>
<keyword evidence="2" id="KW-1185">Reference proteome</keyword>
<comment type="caution">
    <text evidence="1">The sequence shown here is derived from an EMBL/GenBank/DDBJ whole genome shotgun (WGS) entry which is preliminary data.</text>
</comment>
<dbReference type="Proteomes" id="UP001162483">
    <property type="component" value="Unassembled WGS sequence"/>
</dbReference>
<reference evidence="1" key="1">
    <citation type="submission" date="2023-05" db="EMBL/GenBank/DDBJ databases">
        <authorList>
            <person name="Stuckert A."/>
        </authorList>
    </citation>
    <scope>NUCLEOTIDE SEQUENCE</scope>
</reference>
<name>A0ABN9B5F2_9NEOB</name>